<dbReference type="InterPro" id="IPR020471">
    <property type="entry name" value="AKR"/>
</dbReference>
<evidence type="ECO:0000313" key="3">
    <source>
        <dbReference type="Proteomes" id="UP000295765"/>
    </source>
</evidence>
<name>A0A4R2L9H1_9GAMM</name>
<dbReference type="RefSeq" id="WP_132543059.1">
    <property type="nucleotide sequence ID" value="NZ_SLWY01000012.1"/>
</dbReference>
<dbReference type="EMBL" id="SLWY01000012">
    <property type="protein sequence ID" value="TCO80786.1"/>
    <property type="molecule type" value="Genomic_DNA"/>
</dbReference>
<evidence type="ECO:0000313" key="2">
    <source>
        <dbReference type="EMBL" id="TCO80786.1"/>
    </source>
</evidence>
<organism evidence="2 3">
    <name type="scientific">Plasticicumulans lactativorans</name>
    <dbReference type="NCBI Taxonomy" id="1133106"/>
    <lineage>
        <taxon>Bacteria</taxon>
        <taxon>Pseudomonadati</taxon>
        <taxon>Pseudomonadota</taxon>
        <taxon>Gammaproteobacteria</taxon>
        <taxon>Candidatus Competibacteraceae</taxon>
        <taxon>Plasticicumulans</taxon>
    </lineage>
</organism>
<feature type="domain" description="NADP-dependent oxidoreductase" evidence="1">
    <location>
        <begin position="8"/>
        <end position="278"/>
    </location>
</feature>
<reference evidence="2 3" key="1">
    <citation type="submission" date="2019-03" db="EMBL/GenBank/DDBJ databases">
        <title>Genomic Encyclopedia of Type Strains, Phase IV (KMG-IV): sequencing the most valuable type-strain genomes for metagenomic binning, comparative biology and taxonomic classification.</title>
        <authorList>
            <person name="Goeker M."/>
        </authorList>
    </citation>
    <scope>NUCLEOTIDE SEQUENCE [LARGE SCALE GENOMIC DNA]</scope>
    <source>
        <strain evidence="2 3">DSM 25287</strain>
    </source>
</reference>
<dbReference type="PANTHER" id="PTHR43364:SF1">
    <property type="entry name" value="OXIDOREDUCTASE YDHF"/>
    <property type="match status" value="1"/>
</dbReference>
<evidence type="ECO:0000259" key="1">
    <source>
        <dbReference type="Pfam" id="PF00248"/>
    </source>
</evidence>
<dbReference type="PANTHER" id="PTHR43364">
    <property type="entry name" value="NADH-SPECIFIC METHYLGLYOXAL REDUCTASE-RELATED"/>
    <property type="match status" value="1"/>
</dbReference>
<dbReference type="Gene3D" id="3.20.20.100">
    <property type="entry name" value="NADP-dependent oxidoreductase domain"/>
    <property type="match status" value="1"/>
</dbReference>
<dbReference type="OrthoDB" id="9772407at2"/>
<dbReference type="GO" id="GO:0016491">
    <property type="term" value="F:oxidoreductase activity"/>
    <property type="evidence" value="ECO:0007669"/>
    <property type="project" value="InterPro"/>
</dbReference>
<dbReference type="InterPro" id="IPR036812">
    <property type="entry name" value="NAD(P)_OxRdtase_dom_sf"/>
</dbReference>
<dbReference type="Proteomes" id="UP000295765">
    <property type="component" value="Unassembled WGS sequence"/>
</dbReference>
<proteinExistence type="predicted"/>
<sequence>MNHTRFSRIVAGVMGWGSWGKRLDTGEMAARIRGCCEIGVTTFDHADIYGDHSTEAAFGAALQASSIARSSIQLISKCGIKLPGAQVRTKHYDYGHASICDAVDRSLQNLGTDYLDLLLLHRPSPLLDPEIVAAAVGELLRAGRIRAFGVSNFTPSGIALLRPLLDVDVNQIECSLLHCEPMFDGTLDVHLQQRMVTMAWAPLGGLFGSTDARAVRTRHAVDELARKYACAPEQLVLAWLCQHPARIIPVVGTTELDRMRLAHAAATMRLDTEDWFALLEASRGHPVA</sequence>
<dbReference type="PRINTS" id="PR00069">
    <property type="entry name" value="ALDKETRDTASE"/>
</dbReference>
<dbReference type="InterPro" id="IPR050523">
    <property type="entry name" value="AKR_Detox_Biosynth"/>
</dbReference>
<dbReference type="GO" id="GO:0005829">
    <property type="term" value="C:cytosol"/>
    <property type="evidence" value="ECO:0007669"/>
    <property type="project" value="TreeGrafter"/>
</dbReference>
<accession>A0A4R2L9H1</accession>
<dbReference type="SUPFAM" id="SSF51430">
    <property type="entry name" value="NAD(P)-linked oxidoreductase"/>
    <property type="match status" value="1"/>
</dbReference>
<comment type="caution">
    <text evidence="2">The sequence shown here is derived from an EMBL/GenBank/DDBJ whole genome shotgun (WGS) entry which is preliminary data.</text>
</comment>
<dbReference type="AlphaFoldDB" id="A0A4R2L9H1"/>
<dbReference type="InterPro" id="IPR023210">
    <property type="entry name" value="NADP_OxRdtase_dom"/>
</dbReference>
<gene>
    <name evidence="2" type="ORF">EV699_112126</name>
</gene>
<keyword evidence="3" id="KW-1185">Reference proteome</keyword>
<dbReference type="Pfam" id="PF00248">
    <property type="entry name" value="Aldo_ket_red"/>
    <property type="match status" value="1"/>
</dbReference>
<protein>
    <submittedName>
        <fullName evidence="2">Putative oxidoreductase</fullName>
    </submittedName>
</protein>